<evidence type="ECO:0000313" key="10">
    <source>
        <dbReference type="Proteomes" id="UP000624703"/>
    </source>
</evidence>
<keyword evidence="5" id="KW-0378">Hydrolase</keyword>
<dbReference type="InterPro" id="IPR031919">
    <property type="entry name" value="Fucosidase_C"/>
</dbReference>
<dbReference type="GO" id="GO:0004560">
    <property type="term" value="F:alpha-L-fucosidase activity"/>
    <property type="evidence" value="ECO:0007669"/>
    <property type="project" value="InterPro"/>
</dbReference>
<organism evidence="9 10">
    <name type="scientific">Persicirhabdus sediminis</name>
    <dbReference type="NCBI Taxonomy" id="454144"/>
    <lineage>
        <taxon>Bacteria</taxon>
        <taxon>Pseudomonadati</taxon>
        <taxon>Verrucomicrobiota</taxon>
        <taxon>Verrucomicrobiia</taxon>
        <taxon>Verrucomicrobiales</taxon>
        <taxon>Verrucomicrobiaceae</taxon>
        <taxon>Persicirhabdus</taxon>
    </lineage>
</organism>
<sequence>MASSITFPVSAEDVLPPVTIDGPYSTWESLRGKQTMPETLRDAKFGLWAHWGPTSWFRQNIPVKHTHYLSEMYMEERAANAYHKEHYGDPNEVGYKDVIGNFQPKHFDAVHWADTYHDAGARFAGINVMWVDNFAMWDSEVTKWNAADMGPKQDITGLLNAEFAKRDMPVVTTFHSLVSWTWFHRATLFDGKVPGDHVNLYNEPHEKTDPYSDRILNFWENCVFEVLEKYKPTAIYFDYGFGKLSDEQRTSFSANYYNWCEKEKVDGTIFHKDGSQIGSVNRERGRFGDLQTFPWMVDTSVGKKFWYINKWRQEELGIMTGLEVTRMLIDIVSKNGILLLNVAPDANGLFPDDQTQIMKETGEWLKVNGESIYNTRTWGTCAQGPIWQKYRKSARVKGNESEYTNADVNFTTSKDGKILYAIVMARPDAGELLIDGQFKAGEEANIRILGRDGSVGFNVKADGKLAIEVPALSDEKFKKQIPVAFAIEGFDAKAPKLVEGTNNMRPYHAIWKKLQEDAEWLKRNAAAVKEVKPAIVAAEGPHLRSKPARGVNPYHDKDMRFTQSKDGKMTYAIVMKAPKPNSTLIIESFFVEREEKPIRLLGYDQPIEYALNDKMQIEIKVPKLDAKDWPEDSPLVFVLDDFKYTKHYDVK</sequence>
<dbReference type="RefSeq" id="WP_200310180.1">
    <property type="nucleotide sequence ID" value="NZ_JAENIM010000016.1"/>
</dbReference>
<dbReference type="Proteomes" id="UP000624703">
    <property type="component" value="Unassembled WGS sequence"/>
</dbReference>
<dbReference type="Gene3D" id="3.20.20.80">
    <property type="entry name" value="Glycosidases"/>
    <property type="match status" value="1"/>
</dbReference>
<dbReference type="InterPro" id="IPR000933">
    <property type="entry name" value="Glyco_hydro_29"/>
</dbReference>
<proteinExistence type="inferred from homology"/>
<feature type="domain" description="Alpha-L-fucosidase C-terminal" evidence="8">
    <location>
        <begin position="555"/>
        <end position="631"/>
    </location>
</feature>
<evidence type="ECO:0000256" key="2">
    <source>
        <dbReference type="ARBA" id="ARBA00007951"/>
    </source>
</evidence>
<dbReference type="Gene3D" id="2.60.40.1180">
    <property type="entry name" value="Golgi alpha-mannosidase II"/>
    <property type="match status" value="2"/>
</dbReference>
<comment type="function">
    <text evidence="1">Alpha-L-fucosidase is responsible for hydrolyzing the alpha-1,6-linked fucose joined to the reducing-end N-acetylglucosamine of the carbohydrate moieties of glycoproteins.</text>
</comment>
<evidence type="ECO:0000256" key="4">
    <source>
        <dbReference type="ARBA" id="ARBA00022729"/>
    </source>
</evidence>
<dbReference type="InterPro" id="IPR016286">
    <property type="entry name" value="FUC_metazoa-typ"/>
</dbReference>
<reference evidence="9" key="1">
    <citation type="submission" date="2021-01" db="EMBL/GenBank/DDBJ databases">
        <title>Modified the classification status of verrucomicrobia.</title>
        <authorList>
            <person name="Feng X."/>
        </authorList>
    </citation>
    <scope>NUCLEOTIDE SEQUENCE</scope>
    <source>
        <strain evidence="9">_KCTC 22039</strain>
    </source>
</reference>
<dbReference type="GO" id="GO:0006004">
    <property type="term" value="P:fucose metabolic process"/>
    <property type="evidence" value="ECO:0007669"/>
    <property type="project" value="InterPro"/>
</dbReference>
<dbReference type="Pfam" id="PF01120">
    <property type="entry name" value="Alpha_L_fucos"/>
    <property type="match status" value="1"/>
</dbReference>
<dbReference type="SMART" id="SM00812">
    <property type="entry name" value="Alpha_L_fucos"/>
    <property type="match status" value="1"/>
</dbReference>
<keyword evidence="6" id="KW-0326">Glycosidase</keyword>
<feature type="domain" description="Glycoside hydrolase family 29 N-terminal" evidence="7">
    <location>
        <begin position="25"/>
        <end position="370"/>
    </location>
</feature>
<evidence type="ECO:0000259" key="7">
    <source>
        <dbReference type="Pfam" id="PF01120"/>
    </source>
</evidence>
<dbReference type="PRINTS" id="PR00741">
    <property type="entry name" value="GLHYDRLASE29"/>
</dbReference>
<dbReference type="SUPFAM" id="SSF51445">
    <property type="entry name" value="(Trans)glycosidases"/>
    <property type="match status" value="1"/>
</dbReference>
<dbReference type="InterPro" id="IPR017853">
    <property type="entry name" value="GH"/>
</dbReference>
<evidence type="ECO:0000256" key="3">
    <source>
        <dbReference type="ARBA" id="ARBA00012662"/>
    </source>
</evidence>
<evidence type="ECO:0000313" key="9">
    <source>
        <dbReference type="EMBL" id="MBK1790141.1"/>
    </source>
</evidence>
<evidence type="ECO:0000259" key="8">
    <source>
        <dbReference type="Pfam" id="PF16757"/>
    </source>
</evidence>
<feature type="domain" description="Alpha-L-fucosidase C-terminal" evidence="8">
    <location>
        <begin position="403"/>
        <end position="486"/>
    </location>
</feature>
<protein>
    <recommendedName>
        <fullName evidence="3">alpha-L-fucosidase</fullName>
        <ecNumber evidence="3">3.2.1.51</ecNumber>
    </recommendedName>
</protein>
<evidence type="ECO:0000256" key="6">
    <source>
        <dbReference type="ARBA" id="ARBA00023295"/>
    </source>
</evidence>
<dbReference type="GO" id="GO:0016139">
    <property type="term" value="P:glycoside catabolic process"/>
    <property type="evidence" value="ECO:0007669"/>
    <property type="project" value="TreeGrafter"/>
</dbReference>
<dbReference type="PANTHER" id="PTHR10030">
    <property type="entry name" value="ALPHA-L-FUCOSIDASE"/>
    <property type="match status" value="1"/>
</dbReference>
<dbReference type="AlphaFoldDB" id="A0A8J7MCS0"/>
<evidence type="ECO:0000256" key="1">
    <source>
        <dbReference type="ARBA" id="ARBA00004071"/>
    </source>
</evidence>
<dbReference type="Pfam" id="PF16757">
    <property type="entry name" value="Fucosidase_C"/>
    <property type="match status" value="2"/>
</dbReference>
<gene>
    <name evidence="9" type="ORF">JIN82_03105</name>
</gene>
<keyword evidence="10" id="KW-1185">Reference proteome</keyword>
<evidence type="ECO:0000256" key="5">
    <source>
        <dbReference type="ARBA" id="ARBA00022801"/>
    </source>
</evidence>
<dbReference type="InterPro" id="IPR057739">
    <property type="entry name" value="Glyco_hydro_29_N"/>
</dbReference>
<comment type="similarity">
    <text evidence="2">Belongs to the glycosyl hydrolase 29 family.</text>
</comment>
<keyword evidence="4" id="KW-0732">Signal</keyword>
<name>A0A8J7MCS0_9BACT</name>
<dbReference type="EC" id="3.2.1.51" evidence="3"/>
<accession>A0A8J7MCS0</accession>
<dbReference type="EMBL" id="JAENIM010000016">
    <property type="protein sequence ID" value="MBK1790141.1"/>
    <property type="molecule type" value="Genomic_DNA"/>
</dbReference>
<dbReference type="GO" id="GO:0005764">
    <property type="term" value="C:lysosome"/>
    <property type="evidence" value="ECO:0007669"/>
    <property type="project" value="TreeGrafter"/>
</dbReference>
<dbReference type="InterPro" id="IPR013780">
    <property type="entry name" value="Glyco_hydro_b"/>
</dbReference>
<comment type="caution">
    <text evidence="9">The sequence shown here is derived from an EMBL/GenBank/DDBJ whole genome shotgun (WGS) entry which is preliminary data.</text>
</comment>
<dbReference type="PANTHER" id="PTHR10030:SF37">
    <property type="entry name" value="ALPHA-L-FUCOSIDASE-RELATED"/>
    <property type="match status" value="1"/>
</dbReference>